<dbReference type="Proteomes" id="UP001139451">
    <property type="component" value="Unassembled WGS sequence"/>
</dbReference>
<reference evidence="1" key="1">
    <citation type="submission" date="2022-05" db="EMBL/GenBank/DDBJ databases">
        <title>Sphingomonas sp. strain MG17 Genome sequencing and assembly.</title>
        <authorList>
            <person name="Kim I."/>
        </authorList>
    </citation>
    <scope>NUCLEOTIDE SEQUENCE</scope>
    <source>
        <strain evidence="1">MG17</strain>
    </source>
</reference>
<dbReference type="RefSeq" id="WP_254292584.1">
    <property type="nucleotide sequence ID" value="NZ_JAMLDX010000005.1"/>
</dbReference>
<comment type="caution">
    <text evidence="1">The sequence shown here is derived from an EMBL/GenBank/DDBJ whole genome shotgun (WGS) entry which is preliminary data.</text>
</comment>
<sequence>MWAATSVAALAAAGAAPIVLLPADPPDPYQNASPTAPDIYDTGGLAHYVQARGNAQKIGVNNVDSDNTIFLNAPNGDGGFTVVYRNGGNETNLIGYTSISGEINGTMLREFQIERLSPTSNRFTAVVNGVSATITVGALVIGNSTEAGLIAGASVVDLEIGQLDTPLAITDATFNVNRTVSVDITYTGAPDSYEYRLNGAGAWADATNEANPEAGVATITIPALDTGLNGTSPTINLRQKNDTGVTADTSVYVPVAASYGMNLSYPEVGGNGYQVRNGMLYGAWQDDVTNDVYNGVDHPTYIGPNYMPLQMPPTGNWRHLIPFMGPSGTRTRIRANSASAAFSIESGVGQNQSTGSGGGWKWIDYDHTFADPAASDDSAYLTLTITDLGGATEWETYPIDGSGNALESGFFTEQFEEDCSIYECIRFLNWQNTNGNNLTVVDWPDRMTGTDWRLTNGAMPLTRMIELWQACGKDAWFHVPWKATNDYIDAFADLLADSVPTGRKVYIELANEIWNSGFTANWTMVKDEGIALSVTAPGGGTPESNHDYVLARYSQRHAEVMTRVIARFVANGNRAQLVTVCGVQRLPGNFTYVASNYGVDAVTDAYACAAYIGFNANNDPTATSDPAVVLTRYLTGNSVSLDTVMTDIALMKALANALGKRFIAYEGFIEKMTGSSAALQKLVNRDPEMKDVMEALFDAWESTAGDLFNGYRDVMRITDFGGYGQQEYFFQDREDAPKYDALLEAMGL</sequence>
<proteinExistence type="predicted"/>
<protein>
    <submittedName>
        <fullName evidence="1">Uncharacterized protein</fullName>
    </submittedName>
</protein>
<name>A0A9X2KLA7_9SPHN</name>
<evidence type="ECO:0000313" key="1">
    <source>
        <dbReference type="EMBL" id="MCP3730452.1"/>
    </source>
</evidence>
<evidence type="ECO:0000313" key="2">
    <source>
        <dbReference type="Proteomes" id="UP001139451"/>
    </source>
</evidence>
<gene>
    <name evidence="1" type="ORF">M9978_08420</name>
</gene>
<accession>A0A9X2KLA7</accession>
<dbReference type="AlphaFoldDB" id="A0A9X2KLA7"/>
<organism evidence="1 2">
    <name type="scientific">Sphingomonas tagetis</name>
    <dbReference type="NCBI Taxonomy" id="2949092"/>
    <lineage>
        <taxon>Bacteria</taxon>
        <taxon>Pseudomonadati</taxon>
        <taxon>Pseudomonadota</taxon>
        <taxon>Alphaproteobacteria</taxon>
        <taxon>Sphingomonadales</taxon>
        <taxon>Sphingomonadaceae</taxon>
        <taxon>Sphingomonas</taxon>
    </lineage>
</organism>
<dbReference type="EMBL" id="JAMLDX010000005">
    <property type="protein sequence ID" value="MCP3730452.1"/>
    <property type="molecule type" value="Genomic_DNA"/>
</dbReference>
<keyword evidence="2" id="KW-1185">Reference proteome</keyword>